<dbReference type="GO" id="GO:0016020">
    <property type="term" value="C:membrane"/>
    <property type="evidence" value="ECO:0007669"/>
    <property type="project" value="TreeGrafter"/>
</dbReference>
<organism evidence="2 3">
    <name type="scientific">Psychrobacter nivimaris</name>
    <dbReference type="NCBI Taxonomy" id="281738"/>
    <lineage>
        <taxon>Bacteria</taxon>
        <taxon>Pseudomonadati</taxon>
        <taxon>Pseudomonadota</taxon>
        <taxon>Gammaproteobacteria</taxon>
        <taxon>Moraxellales</taxon>
        <taxon>Moraxellaceae</taxon>
        <taxon>Psychrobacter</taxon>
    </lineage>
</organism>
<dbReference type="EMBL" id="VZIZ01000027">
    <property type="protein sequence ID" value="KAF0568037.1"/>
    <property type="molecule type" value="Genomic_DNA"/>
</dbReference>
<keyword evidence="3" id="KW-1185">Reference proteome</keyword>
<sequence length="310" mass="36058">MADYKSDYLQEVLETHRMQHVNETLEQYRAKRREIRDFLITEYGTNIYEPFNSGSYKKFTAINTKFDLDLIAPFKYSSFSTLESMFNDVSERIKEAFGVQAVVRDQGVSIGIVFTEDEINIDVVPARETSKGSFDDTHKDLNLHKFDGTGYLKTNIHKQIDHIKSKNNERRVVRLLKIWKSQKRKEYKSFFFELLAIKAYESTSPTGNLWEQFKTVLQYIVNNIESSTFKLLDPGNSNNDLMSTLDSYQKISLKSDFEWMLTNIENNEKQIEYYFEKNKEFSKEASNNSLNYGVAGATPVSTPSSKQRFG</sequence>
<dbReference type="Proteomes" id="UP000471465">
    <property type="component" value="Unassembled WGS sequence"/>
</dbReference>
<evidence type="ECO:0000256" key="1">
    <source>
        <dbReference type="ARBA" id="ARBA00023118"/>
    </source>
</evidence>
<dbReference type="GO" id="GO:0001730">
    <property type="term" value="F:2'-5'-oligoadenylate synthetase activity"/>
    <property type="evidence" value="ECO:0007669"/>
    <property type="project" value="TreeGrafter"/>
</dbReference>
<gene>
    <name evidence="2" type="ORF">FQV37_1459</name>
</gene>
<proteinExistence type="predicted"/>
<dbReference type="PANTHER" id="PTHR11258">
    <property type="entry name" value="2-5 OLIGOADENYLATE SYNTHETASE"/>
    <property type="match status" value="1"/>
</dbReference>
<protein>
    <submittedName>
        <fullName evidence="2">DNA polymerase, beta-like region</fullName>
    </submittedName>
</protein>
<dbReference type="AlphaFoldDB" id="A0A6N7BZT9"/>
<dbReference type="GO" id="GO:0003725">
    <property type="term" value="F:double-stranded RNA binding"/>
    <property type="evidence" value="ECO:0007669"/>
    <property type="project" value="TreeGrafter"/>
</dbReference>
<dbReference type="SUPFAM" id="SSF81301">
    <property type="entry name" value="Nucleotidyltransferase"/>
    <property type="match status" value="1"/>
</dbReference>
<reference evidence="2 3" key="1">
    <citation type="submission" date="2019-09" db="EMBL/GenBank/DDBJ databases">
        <title>Draft genome sequence of Psychrobacter nivimaris LAMA 639, in search for biotechnological relevant genes.</title>
        <authorList>
            <person name="Lima A.O.S."/>
            <person name="Staloch B.E.K."/>
            <person name="Freitas R.C."/>
            <person name="Niero H."/>
            <person name="Silva M.A.C."/>
        </authorList>
    </citation>
    <scope>NUCLEOTIDE SEQUENCE [LARGE SCALE GENOMIC DNA]</scope>
    <source>
        <strain evidence="2 3">LAMA 639</strain>
    </source>
</reference>
<dbReference type="Gene3D" id="3.30.460.10">
    <property type="entry name" value="Beta Polymerase, domain 2"/>
    <property type="match status" value="1"/>
</dbReference>
<evidence type="ECO:0000313" key="2">
    <source>
        <dbReference type="EMBL" id="KAF0568037.1"/>
    </source>
</evidence>
<dbReference type="InterPro" id="IPR006116">
    <property type="entry name" value="NT_2-5OAS_ClassI-CCAase"/>
</dbReference>
<name>A0A6N7BZT9_9GAMM</name>
<evidence type="ECO:0000313" key="3">
    <source>
        <dbReference type="Proteomes" id="UP000471465"/>
    </source>
</evidence>
<comment type="caution">
    <text evidence="2">The sequence shown here is derived from an EMBL/GenBank/DDBJ whole genome shotgun (WGS) entry which is preliminary data.</text>
</comment>
<dbReference type="GO" id="GO:0051607">
    <property type="term" value="P:defense response to virus"/>
    <property type="evidence" value="ECO:0007669"/>
    <property type="project" value="UniProtKB-KW"/>
</dbReference>
<keyword evidence="1" id="KW-0051">Antiviral defense</keyword>
<dbReference type="GO" id="GO:0005829">
    <property type="term" value="C:cytosol"/>
    <property type="evidence" value="ECO:0007669"/>
    <property type="project" value="TreeGrafter"/>
</dbReference>
<dbReference type="CDD" id="cd05400">
    <property type="entry name" value="NT_2-5OAS_ClassI-CCAase"/>
    <property type="match status" value="1"/>
</dbReference>
<dbReference type="Pfam" id="PF18144">
    <property type="entry name" value="SMODS"/>
    <property type="match status" value="1"/>
</dbReference>
<accession>A0A6N7BZT9</accession>
<dbReference type="PANTHER" id="PTHR11258:SF11">
    <property type="entry name" value="C2H2-TYPE DOMAIN-CONTAINING PROTEIN"/>
    <property type="match status" value="1"/>
</dbReference>
<dbReference type="InterPro" id="IPR043519">
    <property type="entry name" value="NT_sf"/>
</dbReference>